<sequence>MTAAKFPHITERPITWQVKEELAAGRPFPATGDIFHVALNAVLAFSFGFKFSHNATEPQIRRLKDLPRTGTLWNGRGADEDRPMNFPHAEINQAIEAMLELGDSMEQVKSAPSPRMKWCDNRVWVRSAVDRIVDGEDSHAQKEGRRPAFFSKAVMDEVFGFIVAGHDTMSTTMCRGVKLLADHPDWQSQLWQSQLWQSQLQQALLAALGSAAAEKRAPTVEEIMQTSVSLVDATMEEILRCGGTVPIMDREATRETTLLGHRIPKGTLIFFLQNSHSMLSPGLNVDKSHCSPHSRPAMELGQAPQAPRSWNDLDIDQFKPGRWLVSENTDQGGQFGI</sequence>
<dbReference type="AlphaFoldDB" id="A0A9W9PLK7"/>
<name>A0A9W9PLK7_9EURO</name>
<dbReference type="GO" id="GO:0004497">
    <property type="term" value="F:monooxygenase activity"/>
    <property type="evidence" value="ECO:0007669"/>
    <property type="project" value="InterPro"/>
</dbReference>
<dbReference type="RefSeq" id="XP_058335354.1">
    <property type="nucleotide sequence ID" value="XM_058469323.1"/>
</dbReference>
<reference evidence="3" key="2">
    <citation type="journal article" date="2023" name="IMA Fungus">
        <title>Comparative genomic study of the Penicillium genus elucidates a diverse pangenome and 15 lateral gene transfer events.</title>
        <authorList>
            <person name="Petersen C."/>
            <person name="Sorensen T."/>
            <person name="Nielsen M.R."/>
            <person name="Sondergaard T.E."/>
            <person name="Sorensen J.L."/>
            <person name="Fitzpatrick D.A."/>
            <person name="Frisvad J.C."/>
            <person name="Nielsen K.L."/>
        </authorList>
    </citation>
    <scope>NUCLEOTIDE SEQUENCE</scope>
    <source>
        <strain evidence="3">IBT 19713</strain>
    </source>
</reference>
<feature type="region of interest" description="Disordered" evidence="2">
    <location>
        <begin position="288"/>
        <end position="310"/>
    </location>
</feature>
<dbReference type="InterPro" id="IPR050121">
    <property type="entry name" value="Cytochrome_P450_monoxygenase"/>
</dbReference>
<dbReference type="GO" id="GO:0016705">
    <property type="term" value="F:oxidoreductase activity, acting on paired donors, with incorporation or reduction of molecular oxygen"/>
    <property type="evidence" value="ECO:0007669"/>
    <property type="project" value="InterPro"/>
</dbReference>
<protein>
    <submittedName>
        <fullName evidence="3">Cytochrome P450</fullName>
    </submittedName>
</protein>
<dbReference type="Pfam" id="PF00067">
    <property type="entry name" value="p450"/>
    <property type="match status" value="1"/>
</dbReference>
<comment type="similarity">
    <text evidence="1">Belongs to the cytochrome P450 family.</text>
</comment>
<dbReference type="PANTHER" id="PTHR24305">
    <property type="entry name" value="CYTOCHROME P450"/>
    <property type="match status" value="1"/>
</dbReference>
<evidence type="ECO:0000313" key="4">
    <source>
        <dbReference type="Proteomes" id="UP001150941"/>
    </source>
</evidence>
<dbReference type="InterPro" id="IPR036396">
    <property type="entry name" value="Cyt_P450_sf"/>
</dbReference>
<reference evidence="3" key="1">
    <citation type="submission" date="2022-11" db="EMBL/GenBank/DDBJ databases">
        <authorList>
            <person name="Petersen C."/>
        </authorList>
    </citation>
    <scope>NUCLEOTIDE SEQUENCE</scope>
    <source>
        <strain evidence="3">IBT 19713</strain>
    </source>
</reference>
<dbReference type="Gene3D" id="1.10.630.10">
    <property type="entry name" value="Cytochrome P450"/>
    <property type="match status" value="1"/>
</dbReference>
<dbReference type="OrthoDB" id="1470350at2759"/>
<dbReference type="SUPFAM" id="SSF48264">
    <property type="entry name" value="Cytochrome P450"/>
    <property type="match status" value="1"/>
</dbReference>
<evidence type="ECO:0000313" key="3">
    <source>
        <dbReference type="EMBL" id="KAJ5248575.1"/>
    </source>
</evidence>
<dbReference type="GO" id="GO:0005506">
    <property type="term" value="F:iron ion binding"/>
    <property type="evidence" value="ECO:0007669"/>
    <property type="project" value="InterPro"/>
</dbReference>
<dbReference type="GO" id="GO:0043386">
    <property type="term" value="P:mycotoxin biosynthetic process"/>
    <property type="evidence" value="ECO:0007669"/>
    <property type="project" value="UniProtKB-ARBA"/>
</dbReference>
<gene>
    <name evidence="3" type="ORF">N7468_000026</name>
</gene>
<evidence type="ECO:0000256" key="1">
    <source>
        <dbReference type="ARBA" id="ARBA00010617"/>
    </source>
</evidence>
<comment type="caution">
    <text evidence="3">The sequence shown here is derived from an EMBL/GenBank/DDBJ whole genome shotgun (WGS) entry which is preliminary data.</text>
</comment>
<dbReference type="InterPro" id="IPR001128">
    <property type="entry name" value="Cyt_P450"/>
</dbReference>
<organism evidence="3 4">
    <name type="scientific">Penicillium chermesinum</name>
    <dbReference type="NCBI Taxonomy" id="63820"/>
    <lineage>
        <taxon>Eukaryota</taxon>
        <taxon>Fungi</taxon>
        <taxon>Dikarya</taxon>
        <taxon>Ascomycota</taxon>
        <taxon>Pezizomycotina</taxon>
        <taxon>Eurotiomycetes</taxon>
        <taxon>Eurotiomycetidae</taxon>
        <taxon>Eurotiales</taxon>
        <taxon>Aspergillaceae</taxon>
        <taxon>Penicillium</taxon>
    </lineage>
</organism>
<dbReference type="GeneID" id="83196626"/>
<dbReference type="EMBL" id="JAPQKS010000001">
    <property type="protein sequence ID" value="KAJ5248575.1"/>
    <property type="molecule type" value="Genomic_DNA"/>
</dbReference>
<keyword evidence="4" id="KW-1185">Reference proteome</keyword>
<dbReference type="PANTHER" id="PTHR24305:SF166">
    <property type="entry name" value="CYTOCHROME P450 12A4, MITOCHONDRIAL-RELATED"/>
    <property type="match status" value="1"/>
</dbReference>
<evidence type="ECO:0000256" key="2">
    <source>
        <dbReference type="SAM" id="MobiDB-lite"/>
    </source>
</evidence>
<proteinExistence type="inferred from homology"/>
<dbReference type="Proteomes" id="UP001150941">
    <property type="component" value="Unassembled WGS sequence"/>
</dbReference>
<accession>A0A9W9PLK7</accession>
<dbReference type="GO" id="GO:0020037">
    <property type="term" value="F:heme binding"/>
    <property type="evidence" value="ECO:0007669"/>
    <property type="project" value="InterPro"/>
</dbReference>